<name>A0AA48HKG5_9ALTE</name>
<comment type="similarity">
    <text evidence="2">Belongs to the RmuC family.</text>
</comment>
<dbReference type="GO" id="GO:0006310">
    <property type="term" value="P:DNA recombination"/>
    <property type="evidence" value="ECO:0007669"/>
    <property type="project" value="UniProtKB-KW"/>
</dbReference>
<dbReference type="Proteomes" id="UP001333710">
    <property type="component" value="Chromosome"/>
</dbReference>
<dbReference type="InterPro" id="IPR003798">
    <property type="entry name" value="DNA_recombination_RmuC"/>
</dbReference>
<comment type="function">
    <text evidence="1">Involved in DNA recombination.</text>
</comment>
<sequence>MQSLEWTTELIITASLAGLVFAALGYLLAMVLLGRKSTELSGRLKQTEQALELANTQSQKQQEDIKQLGAALHDKDLSESKLQTRLDSVQSAAQSTEQRLNDTVTELKGQLASQQSALDEVKGQHHSTEKQLETAQADNRALKEQSQDLRNRLEKAEQNIQQERSQVSQLKEELAQEGKKAKELESSNFEAREQLKEAKQNLVEVQQRHTQLQERYQSLSNEHTELKTTLERKEEHFKEQMQQLSETKQSLTKELENLANKIFDEKGKTFSQTSQTSIDSMLKPFREQIEGFQKRINEVHESSVRGNSNLNAEIKKVLEIGLQMSSEANNLTSALKGDSQQRGAWGEAQLRRTLEMSGLIEDDHYSVQDAFKDAEGKQKQTDYLIKLPDGKHIIIDSKVTLNAYDRAVSAESPEEYQIAMSEHVKAVRKHIDDLASKDYTNLVGMRSPNFVLMFMPIEPAYIEALKNNKDLFEYGYKKGIVLVSHTTLIPILRTVSNLWMIERSNAEAREISEKAGDIYNSVRTVAERLHKLGGTLNTASNHYNNTVTALAGQQGLYGKVDRFSQLSAKVTKSLPQLETSHVDFEAERLGLIVEPIPDLEELPEEKDEENNKAPALQSPNPYEVDDDAHEEVALATSTESKVTESN</sequence>
<accession>A0AA48HKG5</accession>
<dbReference type="Gene3D" id="1.10.287.1490">
    <property type="match status" value="1"/>
</dbReference>
<gene>
    <name evidence="7" type="ORF">MACH26_36120</name>
</gene>
<dbReference type="RefSeq" id="WP_338294174.1">
    <property type="nucleotide sequence ID" value="NZ_AP027272.1"/>
</dbReference>
<evidence type="ECO:0000256" key="2">
    <source>
        <dbReference type="ARBA" id="ARBA00009840"/>
    </source>
</evidence>
<organism evidence="7 8">
    <name type="scientific">Planctobacterium marinum</name>
    <dbReference type="NCBI Taxonomy" id="1631968"/>
    <lineage>
        <taxon>Bacteria</taxon>
        <taxon>Pseudomonadati</taxon>
        <taxon>Pseudomonadota</taxon>
        <taxon>Gammaproteobacteria</taxon>
        <taxon>Alteromonadales</taxon>
        <taxon>Alteromonadaceae</taxon>
        <taxon>Planctobacterium</taxon>
    </lineage>
</organism>
<reference evidence="7" key="1">
    <citation type="submission" date="2023-01" db="EMBL/GenBank/DDBJ databases">
        <title>Complete genome sequence of Planctobacterium marinum strain Dej080120_11.</title>
        <authorList>
            <person name="Ueki S."/>
            <person name="Maruyama F."/>
        </authorList>
    </citation>
    <scope>NUCLEOTIDE SEQUENCE</scope>
    <source>
        <strain evidence="7">Dej080120_11</strain>
    </source>
</reference>
<keyword evidence="6" id="KW-0812">Transmembrane</keyword>
<keyword evidence="3" id="KW-0175">Coiled coil</keyword>
<evidence type="ECO:0000256" key="4">
    <source>
        <dbReference type="ARBA" id="ARBA00023172"/>
    </source>
</evidence>
<evidence type="ECO:0000313" key="7">
    <source>
        <dbReference type="EMBL" id="BDX08091.1"/>
    </source>
</evidence>
<feature type="transmembrane region" description="Helical" evidence="6">
    <location>
        <begin position="12"/>
        <end position="33"/>
    </location>
</feature>
<feature type="region of interest" description="Disordered" evidence="5">
    <location>
        <begin position="598"/>
        <end position="646"/>
    </location>
</feature>
<dbReference type="Pfam" id="PF02646">
    <property type="entry name" value="RmuC"/>
    <property type="match status" value="1"/>
</dbReference>
<protein>
    <recommendedName>
        <fullName evidence="9">DNA recombination protein RmuC</fullName>
    </recommendedName>
</protein>
<evidence type="ECO:0000256" key="3">
    <source>
        <dbReference type="ARBA" id="ARBA00023054"/>
    </source>
</evidence>
<keyword evidence="6" id="KW-1133">Transmembrane helix</keyword>
<keyword evidence="6" id="KW-0472">Membrane</keyword>
<feature type="compositionally biased region" description="Basic and acidic residues" evidence="5">
    <location>
        <begin position="119"/>
        <end position="132"/>
    </location>
</feature>
<feature type="compositionally biased region" description="Acidic residues" evidence="5">
    <location>
        <begin position="598"/>
        <end position="608"/>
    </location>
</feature>
<evidence type="ECO:0000256" key="6">
    <source>
        <dbReference type="SAM" id="Phobius"/>
    </source>
</evidence>
<dbReference type="AlphaFoldDB" id="A0AA48HKG5"/>
<dbReference type="KEGG" id="pmaw:MACH26_36120"/>
<keyword evidence="8" id="KW-1185">Reference proteome</keyword>
<evidence type="ECO:0000256" key="1">
    <source>
        <dbReference type="ARBA" id="ARBA00003416"/>
    </source>
</evidence>
<dbReference type="EMBL" id="AP027272">
    <property type="protein sequence ID" value="BDX08091.1"/>
    <property type="molecule type" value="Genomic_DNA"/>
</dbReference>
<dbReference type="PANTHER" id="PTHR30563">
    <property type="entry name" value="DNA RECOMBINATION PROTEIN RMUC"/>
    <property type="match status" value="1"/>
</dbReference>
<keyword evidence="4" id="KW-0233">DNA recombination</keyword>
<evidence type="ECO:0008006" key="9">
    <source>
        <dbReference type="Google" id="ProtNLM"/>
    </source>
</evidence>
<evidence type="ECO:0000313" key="8">
    <source>
        <dbReference type="Proteomes" id="UP001333710"/>
    </source>
</evidence>
<feature type="region of interest" description="Disordered" evidence="5">
    <location>
        <begin position="115"/>
        <end position="137"/>
    </location>
</feature>
<dbReference type="PANTHER" id="PTHR30563:SF0">
    <property type="entry name" value="DNA RECOMBINATION PROTEIN RMUC"/>
    <property type="match status" value="1"/>
</dbReference>
<proteinExistence type="inferred from homology"/>
<feature type="compositionally biased region" description="Polar residues" evidence="5">
    <location>
        <begin position="635"/>
        <end position="646"/>
    </location>
</feature>
<evidence type="ECO:0000256" key="5">
    <source>
        <dbReference type="SAM" id="MobiDB-lite"/>
    </source>
</evidence>